<dbReference type="EMBL" id="OZ075146">
    <property type="protein sequence ID" value="CAL5054996.1"/>
    <property type="molecule type" value="Genomic_DNA"/>
</dbReference>
<dbReference type="InterPro" id="IPR011990">
    <property type="entry name" value="TPR-like_helical_dom_sf"/>
</dbReference>
<gene>
    <name evidence="1" type="ORF">URODEC1_LOCUS94144</name>
</gene>
<evidence type="ECO:0000313" key="1">
    <source>
        <dbReference type="EMBL" id="CAL5054996.1"/>
    </source>
</evidence>
<organism evidence="1 2">
    <name type="scientific">Urochloa decumbens</name>
    <dbReference type="NCBI Taxonomy" id="240449"/>
    <lineage>
        <taxon>Eukaryota</taxon>
        <taxon>Viridiplantae</taxon>
        <taxon>Streptophyta</taxon>
        <taxon>Embryophyta</taxon>
        <taxon>Tracheophyta</taxon>
        <taxon>Spermatophyta</taxon>
        <taxon>Magnoliopsida</taxon>
        <taxon>Liliopsida</taxon>
        <taxon>Poales</taxon>
        <taxon>Poaceae</taxon>
        <taxon>PACMAD clade</taxon>
        <taxon>Panicoideae</taxon>
        <taxon>Panicodae</taxon>
        <taxon>Paniceae</taxon>
        <taxon>Melinidinae</taxon>
        <taxon>Urochloa</taxon>
    </lineage>
</organism>
<dbReference type="AlphaFoldDB" id="A0ABC9ED30"/>
<keyword evidence="2" id="KW-1185">Reference proteome</keyword>
<evidence type="ECO:0000313" key="2">
    <source>
        <dbReference type="Proteomes" id="UP001497457"/>
    </source>
</evidence>
<dbReference type="Proteomes" id="UP001497457">
    <property type="component" value="Chromosome 36b"/>
</dbReference>
<name>A0ABC9ED30_9POAL</name>
<protein>
    <submittedName>
        <fullName evidence="1">Uncharacterized protein</fullName>
    </submittedName>
</protein>
<accession>A0ABC9ED30</accession>
<sequence length="310" mass="31491">MPPNQPATAEPTQVPFPSSPIAAPNLLTKNSAAALLISNPKALAISAPQTLALPAAMAFLAPAAAGATSSLRTPIYVTASSGRRSVLPAAIKATASSGSATSPHPVLSSLRMAASAAVLLAATSPALACTPSAPPPTPLTVTIQTDDQVEKLIAAHPDGDDPIHDASHQSHEFESLIVETAALARSGAAEAARARLFAAAGGCDCESYAARLLAAQALFVDGKVDEAVAALEELAREEPADYRPLFCQSVLYLALGRVAESESMFQRCREVGGDALIVDPAMVVSAAGAEAVDAESGAEEVEAEPEPAEV</sequence>
<reference evidence="2" key="1">
    <citation type="submission" date="2024-06" db="EMBL/GenBank/DDBJ databases">
        <authorList>
            <person name="Ryan C."/>
        </authorList>
    </citation>
    <scope>NUCLEOTIDE SEQUENCE [LARGE SCALE GENOMIC DNA]</scope>
</reference>
<proteinExistence type="predicted"/>
<dbReference type="Gene3D" id="1.25.40.10">
    <property type="entry name" value="Tetratricopeptide repeat domain"/>
    <property type="match status" value="1"/>
</dbReference>
<reference evidence="1 2" key="2">
    <citation type="submission" date="2024-10" db="EMBL/GenBank/DDBJ databases">
        <authorList>
            <person name="Ryan C."/>
        </authorList>
    </citation>
    <scope>NUCLEOTIDE SEQUENCE [LARGE SCALE GENOMIC DNA]</scope>
</reference>
<dbReference type="SUPFAM" id="SSF48452">
    <property type="entry name" value="TPR-like"/>
    <property type="match status" value="1"/>
</dbReference>